<dbReference type="Pfam" id="PF08940">
    <property type="entry name" value="DUF1918"/>
    <property type="match status" value="1"/>
</dbReference>
<organism evidence="2 3">
    <name type="scientific">Allokutzneria oryzae</name>
    <dbReference type="NCBI Taxonomy" id="1378989"/>
    <lineage>
        <taxon>Bacteria</taxon>
        <taxon>Bacillati</taxon>
        <taxon>Actinomycetota</taxon>
        <taxon>Actinomycetes</taxon>
        <taxon>Pseudonocardiales</taxon>
        <taxon>Pseudonocardiaceae</taxon>
        <taxon>Allokutzneria</taxon>
    </lineage>
</organism>
<dbReference type="Gene3D" id="2.30.30.440">
    <property type="entry name" value="Domain of unknown function DUF1918"/>
    <property type="match status" value="1"/>
</dbReference>
<dbReference type="EMBL" id="JBHLZU010000007">
    <property type="protein sequence ID" value="MFB9904020.1"/>
    <property type="molecule type" value="Genomic_DNA"/>
</dbReference>
<evidence type="ECO:0000313" key="2">
    <source>
        <dbReference type="EMBL" id="MFB9904020.1"/>
    </source>
</evidence>
<accession>A0ABV5ZUE2</accession>
<dbReference type="SUPFAM" id="SSF50118">
    <property type="entry name" value="Cell growth inhibitor/plasmid maintenance toxic component"/>
    <property type="match status" value="1"/>
</dbReference>
<name>A0ABV5ZUE2_9PSEU</name>
<reference evidence="2 3" key="1">
    <citation type="submission" date="2024-09" db="EMBL/GenBank/DDBJ databases">
        <authorList>
            <person name="Sun Q."/>
            <person name="Mori K."/>
        </authorList>
    </citation>
    <scope>NUCLEOTIDE SEQUENCE [LARGE SCALE GENOMIC DNA]</scope>
    <source>
        <strain evidence="2 3">TBRC 7907</strain>
    </source>
</reference>
<comment type="caution">
    <text evidence="2">The sequence shown here is derived from an EMBL/GenBank/DDBJ whole genome shotgun (WGS) entry which is preliminary data.</text>
</comment>
<dbReference type="InterPro" id="IPR015035">
    <property type="entry name" value="DUF1918"/>
</dbReference>
<evidence type="ECO:0000313" key="3">
    <source>
        <dbReference type="Proteomes" id="UP001589693"/>
    </source>
</evidence>
<gene>
    <name evidence="2" type="ORF">ACFFQA_08720</name>
</gene>
<sequence length="66" mass="7229">MKAKVGDWLVIERARLGQPRKAGKVVAVPKADGSPPYRVRWSNTDRVTVVYPGPDARIEEGAARGE</sequence>
<proteinExistence type="predicted"/>
<feature type="domain" description="DUF1918" evidence="1">
    <location>
        <begin position="1"/>
        <end position="58"/>
    </location>
</feature>
<protein>
    <submittedName>
        <fullName evidence="2">DUF1918 domain-containing protein</fullName>
    </submittedName>
</protein>
<dbReference type="RefSeq" id="WP_377851181.1">
    <property type="nucleotide sequence ID" value="NZ_JBHLZU010000007.1"/>
</dbReference>
<evidence type="ECO:0000259" key="1">
    <source>
        <dbReference type="Pfam" id="PF08940"/>
    </source>
</evidence>
<dbReference type="Proteomes" id="UP001589693">
    <property type="component" value="Unassembled WGS sequence"/>
</dbReference>
<keyword evidence="3" id="KW-1185">Reference proteome</keyword>